<dbReference type="RefSeq" id="WP_166754804.1">
    <property type="nucleotide sequence ID" value="NZ_BAABJU010000001.1"/>
</dbReference>
<reference evidence="3 4" key="3">
    <citation type="submission" date="2020-02" db="EMBL/GenBank/DDBJ databases">
        <title>Sequencing the genomes of 1000 actinobacteria strains.</title>
        <authorList>
            <person name="Klenk H.-P."/>
        </authorList>
    </citation>
    <scope>NUCLEOTIDE SEQUENCE [LARGE SCALE GENOMIC DNA]</scope>
    <source>
        <strain evidence="3 4">DSM 45201</strain>
    </source>
</reference>
<keyword evidence="5" id="KW-1185">Reference proteome</keyword>
<dbReference type="EMBL" id="BMMI01000001">
    <property type="protein sequence ID" value="GGL54332.1"/>
    <property type="molecule type" value="Genomic_DNA"/>
</dbReference>
<evidence type="ECO:0000313" key="3">
    <source>
        <dbReference type="EMBL" id="NIH67374.1"/>
    </source>
</evidence>
<name>A0A846LLF5_9ACTN</name>
<evidence type="ECO:0000256" key="1">
    <source>
        <dbReference type="SAM" id="MobiDB-lite"/>
    </source>
</evidence>
<dbReference type="Proteomes" id="UP000552836">
    <property type="component" value="Unassembled WGS sequence"/>
</dbReference>
<protein>
    <submittedName>
        <fullName evidence="3">Uncharacterized protein</fullName>
    </submittedName>
</protein>
<proteinExistence type="predicted"/>
<dbReference type="EMBL" id="JAAMPA010000001">
    <property type="protein sequence ID" value="NIH67374.1"/>
    <property type="molecule type" value="Genomic_DNA"/>
</dbReference>
<feature type="region of interest" description="Disordered" evidence="1">
    <location>
        <begin position="34"/>
        <end position="59"/>
    </location>
</feature>
<evidence type="ECO:0000313" key="5">
    <source>
        <dbReference type="Proteomes" id="UP000648663"/>
    </source>
</evidence>
<reference evidence="2" key="4">
    <citation type="submission" date="2024-05" db="EMBL/GenBank/DDBJ databases">
        <authorList>
            <person name="Sun Q."/>
            <person name="Zhou Y."/>
        </authorList>
    </citation>
    <scope>NUCLEOTIDE SEQUENCE</scope>
    <source>
        <strain evidence="2">CGMCC 4.5581</strain>
    </source>
</reference>
<organism evidence="3 4">
    <name type="scientific">Modestobacter marinus</name>
    <dbReference type="NCBI Taxonomy" id="477641"/>
    <lineage>
        <taxon>Bacteria</taxon>
        <taxon>Bacillati</taxon>
        <taxon>Actinomycetota</taxon>
        <taxon>Actinomycetes</taxon>
        <taxon>Geodermatophilales</taxon>
        <taxon>Geodermatophilaceae</taxon>
        <taxon>Modestobacter</taxon>
    </lineage>
</organism>
<evidence type="ECO:0000313" key="4">
    <source>
        <dbReference type="Proteomes" id="UP000552836"/>
    </source>
</evidence>
<gene>
    <name evidence="3" type="ORF">FB380_001820</name>
    <name evidence="2" type="ORF">GCM10011589_08010</name>
</gene>
<sequence>MVFWPALSLIGFLVLTALVIAMGTQSTARYEAEKRAASGARTRHAVGESRSPLPANAVS</sequence>
<evidence type="ECO:0000313" key="2">
    <source>
        <dbReference type="EMBL" id="GGL54332.1"/>
    </source>
</evidence>
<comment type="caution">
    <text evidence="3">The sequence shown here is derived from an EMBL/GenBank/DDBJ whole genome shotgun (WGS) entry which is preliminary data.</text>
</comment>
<reference evidence="2" key="1">
    <citation type="journal article" date="2014" name="Int. J. Syst. Evol. Microbiol.">
        <title>Complete genome of a new Firmicutes species belonging to the dominant human colonic microbiota ('Ruminococcus bicirculans') reveals two chromosomes and a selective capacity to utilize plant glucans.</title>
        <authorList>
            <consortium name="NISC Comparative Sequencing Program"/>
            <person name="Wegmann U."/>
            <person name="Louis P."/>
            <person name="Goesmann A."/>
            <person name="Henrissat B."/>
            <person name="Duncan S.H."/>
            <person name="Flint H.J."/>
        </authorList>
    </citation>
    <scope>NUCLEOTIDE SEQUENCE</scope>
    <source>
        <strain evidence="2">CGMCC 4.5581</strain>
    </source>
</reference>
<reference evidence="5" key="2">
    <citation type="journal article" date="2019" name="Int. J. Syst. Evol. Microbiol.">
        <title>The Global Catalogue of Microorganisms (GCM) 10K type strain sequencing project: providing services to taxonomists for standard genome sequencing and annotation.</title>
        <authorList>
            <consortium name="The Broad Institute Genomics Platform"/>
            <consortium name="The Broad Institute Genome Sequencing Center for Infectious Disease"/>
            <person name="Wu L."/>
            <person name="Ma J."/>
        </authorList>
    </citation>
    <scope>NUCLEOTIDE SEQUENCE [LARGE SCALE GENOMIC DNA]</scope>
    <source>
        <strain evidence="5">CGMCC 4.5581</strain>
    </source>
</reference>
<dbReference type="Proteomes" id="UP000648663">
    <property type="component" value="Unassembled WGS sequence"/>
</dbReference>
<accession>A0A846LLF5</accession>
<dbReference type="AlphaFoldDB" id="A0A846LLF5"/>